<evidence type="ECO:0000313" key="3">
    <source>
        <dbReference type="Proteomes" id="UP000681967"/>
    </source>
</evidence>
<organism evidence="2 3">
    <name type="scientific">Rotaria magnacalcarata</name>
    <dbReference type="NCBI Taxonomy" id="392030"/>
    <lineage>
        <taxon>Eukaryota</taxon>
        <taxon>Metazoa</taxon>
        <taxon>Spiralia</taxon>
        <taxon>Gnathifera</taxon>
        <taxon>Rotifera</taxon>
        <taxon>Eurotatoria</taxon>
        <taxon>Bdelloidea</taxon>
        <taxon>Philodinida</taxon>
        <taxon>Philodinidae</taxon>
        <taxon>Rotaria</taxon>
    </lineage>
</organism>
<evidence type="ECO:0008006" key="4">
    <source>
        <dbReference type="Google" id="ProtNLM"/>
    </source>
</evidence>
<name>A0A8S3H3G6_9BILA</name>
<dbReference type="Proteomes" id="UP000676336">
    <property type="component" value="Unassembled WGS sequence"/>
</dbReference>
<dbReference type="InterPro" id="IPR011990">
    <property type="entry name" value="TPR-like_helical_dom_sf"/>
</dbReference>
<evidence type="ECO:0000313" key="1">
    <source>
        <dbReference type="EMBL" id="CAF4200779.1"/>
    </source>
</evidence>
<sequence length="60" mass="6838">YDHALEHYNEAFQIKLKFLSNQHPSIAAALRNIGMVHEKKGSIEKAQEYYAQANDMDSAT</sequence>
<dbReference type="Proteomes" id="UP000681967">
    <property type="component" value="Unassembled WGS sequence"/>
</dbReference>
<comment type="caution">
    <text evidence="2">The sequence shown here is derived from an EMBL/GenBank/DDBJ whole genome shotgun (WGS) entry which is preliminary data.</text>
</comment>
<dbReference type="AlphaFoldDB" id="A0A8S3H3G6"/>
<dbReference type="Pfam" id="PF13424">
    <property type="entry name" value="TPR_12"/>
    <property type="match status" value="1"/>
</dbReference>
<accession>A0A8S3H3G6</accession>
<dbReference type="EMBL" id="CAJOBH010286464">
    <property type="protein sequence ID" value="CAF5175791.1"/>
    <property type="molecule type" value="Genomic_DNA"/>
</dbReference>
<reference evidence="2" key="1">
    <citation type="submission" date="2021-02" db="EMBL/GenBank/DDBJ databases">
        <authorList>
            <person name="Nowell W R."/>
        </authorList>
    </citation>
    <scope>NUCLEOTIDE SEQUENCE</scope>
</reference>
<evidence type="ECO:0000313" key="2">
    <source>
        <dbReference type="EMBL" id="CAF5175791.1"/>
    </source>
</evidence>
<dbReference type="Gene3D" id="1.25.40.10">
    <property type="entry name" value="Tetratricopeptide repeat domain"/>
    <property type="match status" value="1"/>
</dbReference>
<proteinExistence type="predicted"/>
<dbReference type="PROSITE" id="PS50293">
    <property type="entry name" value="TPR_REGION"/>
    <property type="match status" value="1"/>
</dbReference>
<feature type="non-terminal residue" evidence="2">
    <location>
        <position position="1"/>
    </location>
</feature>
<protein>
    <recommendedName>
        <fullName evidence="4">Kinesin light chain</fullName>
    </recommendedName>
</protein>
<gene>
    <name evidence="2" type="ORF">BYL167_LOCUS78166</name>
    <name evidence="1" type="ORF">SMN809_LOCUS21879</name>
</gene>
<dbReference type="SUPFAM" id="SSF48452">
    <property type="entry name" value="TPR-like"/>
    <property type="match status" value="1"/>
</dbReference>
<dbReference type="EMBL" id="CAJOBI010018485">
    <property type="protein sequence ID" value="CAF4200779.1"/>
    <property type="molecule type" value="Genomic_DNA"/>
</dbReference>